<feature type="non-terminal residue" evidence="1">
    <location>
        <position position="944"/>
    </location>
</feature>
<keyword evidence="2" id="KW-1185">Reference proteome</keyword>
<protein>
    <submittedName>
        <fullName evidence="1">Uncharacterized protein</fullName>
    </submittedName>
</protein>
<evidence type="ECO:0000313" key="1">
    <source>
        <dbReference type="EMBL" id="KAI3357899.1"/>
    </source>
</evidence>
<gene>
    <name evidence="1" type="ORF">L3Q82_016284</name>
</gene>
<dbReference type="Proteomes" id="UP000831701">
    <property type="component" value="Chromosome 19"/>
</dbReference>
<organism evidence="1 2">
    <name type="scientific">Scortum barcoo</name>
    <name type="common">barcoo grunter</name>
    <dbReference type="NCBI Taxonomy" id="214431"/>
    <lineage>
        <taxon>Eukaryota</taxon>
        <taxon>Metazoa</taxon>
        <taxon>Chordata</taxon>
        <taxon>Craniata</taxon>
        <taxon>Vertebrata</taxon>
        <taxon>Euteleostomi</taxon>
        <taxon>Actinopterygii</taxon>
        <taxon>Neopterygii</taxon>
        <taxon>Teleostei</taxon>
        <taxon>Neoteleostei</taxon>
        <taxon>Acanthomorphata</taxon>
        <taxon>Eupercaria</taxon>
        <taxon>Centrarchiformes</taxon>
        <taxon>Terapontoidei</taxon>
        <taxon>Terapontidae</taxon>
        <taxon>Scortum</taxon>
    </lineage>
</organism>
<evidence type="ECO:0000313" key="2">
    <source>
        <dbReference type="Proteomes" id="UP000831701"/>
    </source>
</evidence>
<dbReference type="EMBL" id="CM041549">
    <property type="protein sequence ID" value="KAI3357899.1"/>
    <property type="molecule type" value="Genomic_DNA"/>
</dbReference>
<comment type="caution">
    <text evidence="1">The sequence shown here is derived from an EMBL/GenBank/DDBJ whole genome shotgun (WGS) entry which is preliminary data.</text>
</comment>
<name>A0ACB8VQV7_9TELE</name>
<sequence>YACLSLQRCVLSHQMLNISTILFMSLKNLTEARSYCREKYTDLATINNMEEVNILNNMADLRKMVYSEYSYTAWIGLYDDVNSWRWSLSDRSFYKDGEMEFRQWASGKPNNYQSNDHCTGFYNNGQWDDLNCETLFVGICSDVIGQNVTFSFTNRNHDVDSGPELLQREPHRPGQHQKHGREPEATSKQLIRVRLETNSSLDLNNTAVKEEMLKQRCVLSHQMLNISTILFMSLKNLTEARSYCREKYTDLATINNMEEVNILNNMADLSKMVYSEYSYTAWIGLYDDVNSWRWSLSDRSFYKDRETEFRQWASGKPDNYQSNEHCTGFYNNGQWDDLNCETLFVGICSDVIGQNVTFSFTNRNMTWTQAQSYCRENHTDLASIRNMEENQKVKEMVSTVGGYFWIGLYRDSWKWLDGSNSSFRYWNTGQPSNVGKKEDCVSAYFTSSGNSGKWEDWNCDWKRAFICYSPPLCAVSSNVKHQYHFVYELKNLTEARSYCREKYTDLATINNMEEVNILNNMADLSKMVYSKDSYTAWIGLYDDVNSWRWSLSDRSFYKDRETEFRQWASGQPNNYQSNDHCTGFYNNGQWDDLNCETLFVGICSDVIGQNVTFSFTNRTMTWTQAQSYCRENHTDLASIRNMEENQKVKEMVSTVGGTFWIGLYRDSWKWLDGSNSSFRYWITGQPDNYDKKEACVAAHFSSSGKWSDWTCDWKRAFICYSPPTSKQLIRVRLETNSSLDLNNTAVKEEMLKQIKQKLKDQGLNEDVKLSWKKQPDGNVFHKEKKTTKRNTSCMVVELKDEKVGCRRALCAVSSNVKHQYHFVYELKNLTEARSYCREKYTDLATINNMEEVNILNNMADLSKMVYSQNSYTAWIGLYDDVNSWRWSLSDRSFYKDGETEFRWWPSGKPDNYLNKEYCTGFYDNGQWDDLNCETPHVGICSDVN</sequence>
<reference evidence="1" key="1">
    <citation type="submission" date="2022-04" db="EMBL/GenBank/DDBJ databases">
        <title>Jade perch genome.</title>
        <authorList>
            <person name="Chao B."/>
        </authorList>
    </citation>
    <scope>NUCLEOTIDE SEQUENCE</scope>
    <source>
        <strain evidence="1">CB-2022</strain>
    </source>
</reference>
<proteinExistence type="predicted"/>
<accession>A0ACB8VQV7</accession>
<feature type="non-terminal residue" evidence="1">
    <location>
        <position position="1"/>
    </location>
</feature>